<evidence type="ECO:0000313" key="7">
    <source>
        <dbReference type="Proteomes" id="UP000053268"/>
    </source>
</evidence>
<dbReference type="GO" id="GO:0016020">
    <property type="term" value="C:membrane"/>
    <property type="evidence" value="ECO:0007669"/>
    <property type="project" value="UniProtKB-SubCell"/>
</dbReference>
<feature type="domain" description="PDZ" evidence="5">
    <location>
        <begin position="77"/>
        <end position="153"/>
    </location>
</feature>
<evidence type="ECO:0000256" key="4">
    <source>
        <dbReference type="ARBA" id="ARBA00023136"/>
    </source>
</evidence>
<name>A0A0N1IN53_PAPXU</name>
<keyword evidence="7" id="KW-1185">Reference proteome</keyword>
<dbReference type="PANTHER" id="PTHR19964">
    <property type="entry name" value="MULTIPLE PDZ DOMAIN PROTEIN"/>
    <property type="match status" value="1"/>
</dbReference>
<protein>
    <submittedName>
        <fullName evidence="6">Patj-like</fullName>
    </submittedName>
</protein>
<comment type="subcellular location">
    <subcellularLocation>
        <location evidence="1">Membrane</location>
    </subcellularLocation>
</comment>
<gene>
    <name evidence="6" type="ORF">RR46_01602</name>
</gene>
<evidence type="ECO:0000256" key="1">
    <source>
        <dbReference type="ARBA" id="ARBA00004370"/>
    </source>
</evidence>
<keyword evidence="2" id="KW-0597">Phosphoprotein</keyword>
<dbReference type="Proteomes" id="UP000053268">
    <property type="component" value="Unassembled WGS sequence"/>
</dbReference>
<dbReference type="SMART" id="SM00228">
    <property type="entry name" value="PDZ"/>
    <property type="match status" value="1"/>
</dbReference>
<dbReference type="PANTHER" id="PTHR19964:SF92">
    <property type="entry name" value="PATJ HOMOLOG"/>
    <property type="match status" value="1"/>
</dbReference>
<evidence type="ECO:0000256" key="2">
    <source>
        <dbReference type="ARBA" id="ARBA00022553"/>
    </source>
</evidence>
<dbReference type="Pfam" id="PF00595">
    <property type="entry name" value="PDZ"/>
    <property type="match status" value="1"/>
</dbReference>
<dbReference type="EMBL" id="KQ459166">
    <property type="protein sequence ID" value="KPJ03531.1"/>
    <property type="molecule type" value="Genomic_DNA"/>
</dbReference>
<dbReference type="InterPro" id="IPR036034">
    <property type="entry name" value="PDZ_sf"/>
</dbReference>
<keyword evidence="3" id="KW-0677">Repeat</keyword>
<keyword evidence="4" id="KW-0472">Membrane</keyword>
<dbReference type="AlphaFoldDB" id="A0A0N1IN53"/>
<accession>A0A0N1IN53</accession>
<evidence type="ECO:0000313" key="6">
    <source>
        <dbReference type="EMBL" id="KPJ03531.1"/>
    </source>
</evidence>
<dbReference type="InterPro" id="IPR001478">
    <property type="entry name" value="PDZ"/>
</dbReference>
<dbReference type="PROSITE" id="PS50106">
    <property type="entry name" value="PDZ"/>
    <property type="match status" value="1"/>
</dbReference>
<organism evidence="6 7">
    <name type="scientific">Papilio xuthus</name>
    <name type="common">Asian swallowtail butterfly</name>
    <dbReference type="NCBI Taxonomy" id="66420"/>
    <lineage>
        <taxon>Eukaryota</taxon>
        <taxon>Metazoa</taxon>
        <taxon>Ecdysozoa</taxon>
        <taxon>Arthropoda</taxon>
        <taxon>Hexapoda</taxon>
        <taxon>Insecta</taxon>
        <taxon>Pterygota</taxon>
        <taxon>Neoptera</taxon>
        <taxon>Endopterygota</taxon>
        <taxon>Lepidoptera</taxon>
        <taxon>Glossata</taxon>
        <taxon>Ditrysia</taxon>
        <taxon>Papilionoidea</taxon>
        <taxon>Papilionidae</taxon>
        <taxon>Papilioninae</taxon>
        <taxon>Papilio</taxon>
    </lineage>
</organism>
<dbReference type="Gene3D" id="2.30.42.10">
    <property type="match status" value="1"/>
</dbReference>
<reference evidence="6 7" key="1">
    <citation type="journal article" date="2015" name="Nat. Commun.">
        <title>Outbred genome sequencing and CRISPR/Cas9 gene editing in butterflies.</title>
        <authorList>
            <person name="Li X."/>
            <person name="Fan D."/>
            <person name="Zhang W."/>
            <person name="Liu G."/>
            <person name="Zhang L."/>
            <person name="Zhao L."/>
            <person name="Fang X."/>
            <person name="Chen L."/>
            <person name="Dong Y."/>
            <person name="Chen Y."/>
            <person name="Ding Y."/>
            <person name="Zhao R."/>
            <person name="Feng M."/>
            <person name="Zhu Y."/>
            <person name="Feng Y."/>
            <person name="Jiang X."/>
            <person name="Zhu D."/>
            <person name="Xiang H."/>
            <person name="Feng X."/>
            <person name="Li S."/>
            <person name="Wang J."/>
            <person name="Zhang G."/>
            <person name="Kronforst M.R."/>
            <person name="Wang W."/>
        </authorList>
    </citation>
    <scope>NUCLEOTIDE SEQUENCE [LARGE SCALE GENOMIC DNA]</scope>
    <source>
        <strain evidence="6">Ya'a_city_454_Px</strain>
        <tissue evidence="6">Whole body</tissue>
    </source>
</reference>
<sequence length="233" mass="24957">MRESAIIGGSLQDLLTPPQRLIKAKSESSVASLCSAATVMSAGHDHDEFCSDDLERNRSRSLEPLSGLAMWSDNIEYIDLQKEDRGLGFSILDYLDPSEAGSSVIVVRSVVCGGAAAADGRLAPGDRLVSVNGIDVSRASLATAVRAIKTAPKGTVTIGVAKPLPCSTVVGGEKANANSMQSSQKIEYFTKILRLIMSLHRDIMELQLQCRQDVNLPTHTYAAPKIKAEITMK</sequence>
<dbReference type="FunFam" id="2.30.42.10:FF:000070">
    <property type="entry name" value="Multiple PDZ domain protein"/>
    <property type="match status" value="1"/>
</dbReference>
<evidence type="ECO:0000259" key="5">
    <source>
        <dbReference type="PROSITE" id="PS50106"/>
    </source>
</evidence>
<dbReference type="STRING" id="66420.A0A0N1IN53"/>
<dbReference type="SUPFAM" id="SSF50156">
    <property type="entry name" value="PDZ domain-like"/>
    <property type="match status" value="1"/>
</dbReference>
<dbReference type="InterPro" id="IPR051342">
    <property type="entry name" value="PDZ_scaffold"/>
</dbReference>
<proteinExistence type="predicted"/>
<evidence type="ECO:0000256" key="3">
    <source>
        <dbReference type="ARBA" id="ARBA00022737"/>
    </source>
</evidence>